<name>A0A316EB49_9BACT</name>
<dbReference type="RefSeq" id="WP_109742735.1">
    <property type="nucleotide sequence ID" value="NZ_QGGO01000008.1"/>
</dbReference>
<organism evidence="1 2">
    <name type="scientific">Arcicella aurantiaca</name>
    <dbReference type="NCBI Taxonomy" id="591202"/>
    <lineage>
        <taxon>Bacteria</taxon>
        <taxon>Pseudomonadati</taxon>
        <taxon>Bacteroidota</taxon>
        <taxon>Cytophagia</taxon>
        <taxon>Cytophagales</taxon>
        <taxon>Flectobacillaceae</taxon>
        <taxon>Arcicella</taxon>
    </lineage>
</organism>
<evidence type="ECO:0000313" key="2">
    <source>
        <dbReference type="Proteomes" id="UP000245489"/>
    </source>
</evidence>
<sequence length="245" mass="28966">MKIKLQNIPESLDECSLTQVKKILEIIDLELEKEDRQIQIFLTLLEGTSSVFQRVKIFISSFFYKHIYDVSEMKYEVADIVQLIDENILLYTQKISMFPFEKSAGDFLQNMTFNQFRTVDAEYYKIIEELKATGQLNISDEFISALYDVKFFKARIKKYKLVIFHYYSSNREQLTLEFPEVFNPKKAIKTKEQLTYVEVWENILNAVAEKPQFYETVDNLNVRYVLKYINEAIKSADALQNNTTK</sequence>
<protein>
    <submittedName>
        <fullName evidence="1">Uncharacterized protein</fullName>
    </submittedName>
</protein>
<dbReference type="EMBL" id="QGGO01000008">
    <property type="protein sequence ID" value="PWK27171.1"/>
    <property type="molecule type" value="Genomic_DNA"/>
</dbReference>
<reference evidence="1 2" key="1">
    <citation type="submission" date="2018-05" db="EMBL/GenBank/DDBJ databases">
        <title>Genomic Encyclopedia of Archaeal and Bacterial Type Strains, Phase II (KMG-II): from individual species to whole genera.</title>
        <authorList>
            <person name="Goeker M."/>
        </authorList>
    </citation>
    <scope>NUCLEOTIDE SEQUENCE [LARGE SCALE GENOMIC DNA]</scope>
    <source>
        <strain evidence="1 2">DSM 22214</strain>
    </source>
</reference>
<proteinExistence type="predicted"/>
<dbReference type="Proteomes" id="UP000245489">
    <property type="component" value="Unassembled WGS sequence"/>
</dbReference>
<gene>
    <name evidence="1" type="ORF">LV89_01986</name>
</gene>
<evidence type="ECO:0000313" key="1">
    <source>
        <dbReference type="EMBL" id="PWK27171.1"/>
    </source>
</evidence>
<keyword evidence="2" id="KW-1185">Reference proteome</keyword>
<dbReference type="AlphaFoldDB" id="A0A316EB49"/>
<accession>A0A316EB49</accession>
<comment type="caution">
    <text evidence="1">The sequence shown here is derived from an EMBL/GenBank/DDBJ whole genome shotgun (WGS) entry which is preliminary data.</text>
</comment>